<keyword evidence="5" id="KW-0862">Zinc</keyword>
<name>A0A8S4DQJ4_PLUXY</name>
<dbReference type="SMART" id="SM00355">
    <property type="entry name" value="ZnF_C2H2"/>
    <property type="match status" value="23"/>
</dbReference>
<dbReference type="GO" id="GO:0005634">
    <property type="term" value="C:nucleus"/>
    <property type="evidence" value="ECO:0007669"/>
    <property type="project" value="UniProtKB-SubCell"/>
</dbReference>
<dbReference type="GO" id="GO:0001228">
    <property type="term" value="F:DNA-binding transcription activator activity, RNA polymerase II-specific"/>
    <property type="evidence" value="ECO:0007669"/>
    <property type="project" value="TreeGrafter"/>
</dbReference>
<reference evidence="10" key="1">
    <citation type="submission" date="2020-11" db="EMBL/GenBank/DDBJ databases">
        <authorList>
            <person name="Whiteford S."/>
        </authorList>
    </citation>
    <scope>NUCLEOTIDE SEQUENCE</scope>
</reference>
<keyword evidence="4 7" id="KW-0863">Zinc-finger</keyword>
<gene>
    <name evidence="10" type="ORF">PLXY2_LOCUS2854</name>
</gene>
<dbReference type="AlphaFoldDB" id="A0A8S4DQJ4"/>
<dbReference type="FunFam" id="3.30.160.60:FF:000110">
    <property type="entry name" value="Zinc finger protein-like"/>
    <property type="match status" value="1"/>
</dbReference>
<feature type="compositionally biased region" description="Basic residues" evidence="8">
    <location>
        <begin position="42"/>
        <end position="54"/>
    </location>
</feature>
<feature type="compositionally biased region" description="Acidic residues" evidence="8">
    <location>
        <begin position="25"/>
        <end position="37"/>
    </location>
</feature>
<feature type="domain" description="C2H2-type" evidence="9">
    <location>
        <begin position="655"/>
        <end position="683"/>
    </location>
</feature>
<evidence type="ECO:0000256" key="3">
    <source>
        <dbReference type="ARBA" id="ARBA00022737"/>
    </source>
</evidence>
<dbReference type="GO" id="GO:0000978">
    <property type="term" value="F:RNA polymerase II cis-regulatory region sequence-specific DNA binding"/>
    <property type="evidence" value="ECO:0007669"/>
    <property type="project" value="TreeGrafter"/>
</dbReference>
<dbReference type="PANTHER" id="PTHR24376:SF225">
    <property type="entry name" value="C2H2-TYPE DOMAIN-CONTAINING PROTEIN"/>
    <property type="match status" value="1"/>
</dbReference>
<feature type="domain" description="C2H2-type" evidence="9">
    <location>
        <begin position="740"/>
        <end position="767"/>
    </location>
</feature>
<evidence type="ECO:0000256" key="2">
    <source>
        <dbReference type="ARBA" id="ARBA00022723"/>
    </source>
</evidence>
<keyword evidence="3" id="KW-0677">Repeat</keyword>
<organism evidence="10 11">
    <name type="scientific">Plutella xylostella</name>
    <name type="common">Diamondback moth</name>
    <name type="synonym">Plutella maculipennis</name>
    <dbReference type="NCBI Taxonomy" id="51655"/>
    <lineage>
        <taxon>Eukaryota</taxon>
        <taxon>Metazoa</taxon>
        <taxon>Ecdysozoa</taxon>
        <taxon>Arthropoda</taxon>
        <taxon>Hexapoda</taxon>
        <taxon>Insecta</taxon>
        <taxon>Pterygota</taxon>
        <taxon>Neoptera</taxon>
        <taxon>Endopterygota</taxon>
        <taxon>Lepidoptera</taxon>
        <taxon>Glossata</taxon>
        <taxon>Ditrysia</taxon>
        <taxon>Yponomeutoidea</taxon>
        <taxon>Plutellidae</taxon>
        <taxon>Plutella</taxon>
    </lineage>
</organism>
<evidence type="ECO:0000313" key="10">
    <source>
        <dbReference type="EMBL" id="CAG9103029.1"/>
    </source>
</evidence>
<dbReference type="SUPFAM" id="SSF57667">
    <property type="entry name" value="beta-beta-alpha zinc fingers"/>
    <property type="match status" value="7"/>
</dbReference>
<feature type="compositionally biased region" description="Acidic residues" evidence="8">
    <location>
        <begin position="1"/>
        <end position="10"/>
    </location>
</feature>
<feature type="compositionally biased region" description="Acidic residues" evidence="8">
    <location>
        <begin position="1000"/>
        <end position="1018"/>
    </location>
</feature>
<dbReference type="InterPro" id="IPR013087">
    <property type="entry name" value="Znf_C2H2_type"/>
</dbReference>
<evidence type="ECO:0000259" key="9">
    <source>
        <dbReference type="PROSITE" id="PS50157"/>
    </source>
</evidence>
<keyword evidence="11" id="KW-1185">Reference proteome</keyword>
<evidence type="ECO:0000256" key="5">
    <source>
        <dbReference type="ARBA" id="ARBA00022833"/>
    </source>
</evidence>
<protein>
    <submittedName>
        <fullName evidence="10">(diamondback moth) hypothetical protein</fullName>
    </submittedName>
</protein>
<comment type="subcellular location">
    <subcellularLocation>
        <location evidence="1">Nucleus</location>
    </subcellularLocation>
</comment>
<evidence type="ECO:0000256" key="6">
    <source>
        <dbReference type="ARBA" id="ARBA00023242"/>
    </source>
</evidence>
<feature type="domain" description="C2H2-type" evidence="9">
    <location>
        <begin position="852"/>
        <end position="881"/>
    </location>
</feature>
<feature type="domain" description="C2H2-type" evidence="9">
    <location>
        <begin position="768"/>
        <end position="795"/>
    </location>
</feature>
<accession>A0A8S4DQJ4</accession>
<feature type="domain" description="C2H2-type" evidence="9">
    <location>
        <begin position="796"/>
        <end position="823"/>
    </location>
</feature>
<feature type="domain" description="C2H2-type" evidence="9">
    <location>
        <begin position="908"/>
        <end position="936"/>
    </location>
</feature>
<feature type="compositionally biased region" description="Basic and acidic residues" evidence="8">
    <location>
        <begin position="1019"/>
        <end position="1049"/>
    </location>
</feature>
<keyword evidence="2" id="KW-0479">Metal-binding</keyword>
<evidence type="ECO:0000256" key="4">
    <source>
        <dbReference type="ARBA" id="ARBA00022771"/>
    </source>
</evidence>
<feature type="domain" description="C2H2-type" evidence="9">
    <location>
        <begin position="713"/>
        <end position="740"/>
    </location>
</feature>
<evidence type="ECO:0000313" key="11">
    <source>
        <dbReference type="Proteomes" id="UP000653454"/>
    </source>
</evidence>
<evidence type="ECO:0000256" key="8">
    <source>
        <dbReference type="SAM" id="MobiDB-lite"/>
    </source>
</evidence>
<dbReference type="Pfam" id="PF13912">
    <property type="entry name" value="zf-C2H2_6"/>
    <property type="match status" value="2"/>
</dbReference>
<sequence>MSSDDSEDEPLSVLAANKKLISEPPESEENSDEEIDNDIIPRKKNKPGPKRKKLFTTPLAERPMDVWLYLKDFNLTGPFSCLLCPEWFINRAKVVTHYILNHKKDFCGICRYFVPDREAWNTHQLFHVPWQCSQCIQNFETECDLRQHLSTEHHLVYCRLCFFRTPDNDQYNCHLFEKHNVSNITSKNAEVLWELEYDGCTKFLCLLCSNSNIQHTDFFNHYMSFHRLTLKCFTALLSGKDPPFTIVGANLSLEFVNNLNLQTRCGYVDFDNKPIEDPEPENFDDNFMQALIPEVKQEVSSDHEVADKDASKDETKSVKRKCYSDDDDENALWKTYFGDEDFDVTSTEVIVLQKCYFEYVNKTLMDINSNIVPEISEINYESTKNDFIMDIDCPLCKSKFETAPDFTAHIAKMHNVRTLPVYSCRVCATTFDTESELTVHCIGELGDFEDLWICQFCEKEFDSRDATRRHLTEHWSSLDADNCFSPHLGFKCKYCPCLFWNETEREAHQKKNHFDTKHKEEFYKCESCSELFSDKVWFIYHYLEHHHTEDTELPQYLIKCCFCCIVLGSVDDMRIHFGAEHKDATKIFCSIEPCSYKPLAQRKSFKFHLRSMHRPPDLHPSRRIFCPECAREFSTHKALTAHTRRIHAGAGAGKFKCKLCPAALTTNDERKLHYLLRHPGRNPFECDVCHKTFKYKSSMYTHKATHKTNQCTYTCSYCNKTFSKRDSYREHIQIHEGPRHACSYCPMRFVQRSNMLRHERRHTGEKPYTCHHCSRTFSDKGACSSHMRTHVRDKIFSCMYCPQTFVQKSKLTYHIRKHTGEKLETCAVCAKVYTSACALREHMKSHNKNAQVPCPICKKRYRDHRYMIRHLRTTHHRAQYPCPLCQKQLASAVALRSHVVTHCTRKNLQCKLCPKSFTIKKSILRHIRRRHTAKLAEFGGNTKVFIDVVDVRRSVAKLGLDEEMITRIFGPPKEPQPEVITDHFVNIPPPEMVVTKEEPLSEEENLSGDDDDDEDEVDVDAKSDSDSAKSTDNKKAEIKSEPHSPKSESELEPTDFVSVKIEPIDMDENP</sequence>
<keyword evidence="6" id="KW-0539">Nucleus</keyword>
<dbReference type="InterPro" id="IPR036236">
    <property type="entry name" value="Znf_C2H2_sf"/>
</dbReference>
<feature type="domain" description="C2H2-type" evidence="9">
    <location>
        <begin position="684"/>
        <end position="711"/>
    </location>
</feature>
<feature type="domain" description="C2H2-type" evidence="9">
    <location>
        <begin position="523"/>
        <end position="552"/>
    </location>
</feature>
<evidence type="ECO:0000256" key="1">
    <source>
        <dbReference type="ARBA" id="ARBA00004123"/>
    </source>
</evidence>
<feature type="domain" description="C2H2-type" evidence="9">
    <location>
        <begin position="624"/>
        <end position="652"/>
    </location>
</feature>
<feature type="region of interest" description="Disordered" evidence="8">
    <location>
        <begin position="968"/>
        <end position="1070"/>
    </location>
</feature>
<evidence type="ECO:0000256" key="7">
    <source>
        <dbReference type="PROSITE-ProRule" id="PRU00042"/>
    </source>
</evidence>
<dbReference type="Gene3D" id="3.30.160.60">
    <property type="entry name" value="Classic Zinc Finger"/>
    <property type="match status" value="9"/>
</dbReference>
<dbReference type="EMBL" id="CAJHNJ030000007">
    <property type="protein sequence ID" value="CAG9103029.1"/>
    <property type="molecule type" value="Genomic_DNA"/>
</dbReference>
<feature type="domain" description="C2H2-type" evidence="9">
    <location>
        <begin position="880"/>
        <end position="907"/>
    </location>
</feature>
<proteinExistence type="predicted"/>
<feature type="domain" description="C2H2-type" evidence="9">
    <location>
        <begin position="824"/>
        <end position="851"/>
    </location>
</feature>
<comment type="caution">
    <text evidence="10">The sequence shown here is derived from an EMBL/GenBank/DDBJ whole genome shotgun (WGS) entry which is preliminary data.</text>
</comment>
<dbReference type="PANTHER" id="PTHR24376">
    <property type="entry name" value="ZINC FINGER PROTEIN"/>
    <property type="match status" value="1"/>
</dbReference>
<dbReference type="Proteomes" id="UP000653454">
    <property type="component" value="Unassembled WGS sequence"/>
</dbReference>
<dbReference type="GO" id="GO:0008270">
    <property type="term" value="F:zinc ion binding"/>
    <property type="evidence" value="ECO:0007669"/>
    <property type="project" value="UniProtKB-KW"/>
</dbReference>
<dbReference type="PROSITE" id="PS50157">
    <property type="entry name" value="ZINC_FINGER_C2H2_2"/>
    <property type="match status" value="12"/>
</dbReference>
<dbReference type="PROSITE" id="PS00028">
    <property type="entry name" value="ZINC_FINGER_C2H2_1"/>
    <property type="match status" value="15"/>
</dbReference>
<dbReference type="Pfam" id="PF00096">
    <property type="entry name" value="zf-C2H2"/>
    <property type="match status" value="6"/>
</dbReference>
<feature type="region of interest" description="Disordered" evidence="8">
    <location>
        <begin position="1"/>
        <end position="55"/>
    </location>
</feature>